<dbReference type="Pfam" id="PF07470">
    <property type="entry name" value="Glyco_hydro_88"/>
    <property type="match status" value="1"/>
</dbReference>
<dbReference type="InterPro" id="IPR052043">
    <property type="entry name" value="PolySaccharide_Degr_Enz"/>
</dbReference>
<dbReference type="RefSeq" id="WP_069830428.1">
    <property type="nucleotide sequence ID" value="NZ_MDJD01000043.1"/>
</dbReference>
<reference evidence="3 4" key="1">
    <citation type="submission" date="2016-05" db="EMBL/GenBank/DDBJ databases">
        <title>Draft Genome Sequence of Algibacter sp. Strain SK-16 Isolated from the Surface Water of Aburatsubo Inlet.</title>
        <authorList>
            <person name="Wong S.-K."/>
            <person name="Yoshizawa S."/>
            <person name="Nakajima Y."/>
            <person name="Ogura Y."/>
            <person name="Tetsuya H."/>
            <person name="Hamasaki K."/>
        </authorList>
    </citation>
    <scope>NUCLEOTIDE SEQUENCE [LARGE SCALE GENOMIC DNA]</scope>
    <source>
        <strain evidence="3 4">SK-16</strain>
    </source>
</reference>
<dbReference type="SUPFAM" id="SSF48208">
    <property type="entry name" value="Six-hairpin glycosidases"/>
    <property type="match status" value="1"/>
</dbReference>
<dbReference type="Gene3D" id="1.50.10.10">
    <property type="match status" value="1"/>
</dbReference>
<keyword evidence="1" id="KW-0378">Hydrolase</keyword>
<keyword evidence="4" id="KW-1185">Reference proteome</keyword>
<name>A0A1E5T9A8_9FLAO</name>
<evidence type="ECO:0000313" key="3">
    <source>
        <dbReference type="EMBL" id="OEK07970.1"/>
    </source>
</evidence>
<proteinExistence type="predicted"/>
<evidence type="ECO:0000256" key="2">
    <source>
        <dbReference type="SAM" id="SignalP"/>
    </source>
</evidence>
<dbReference type="PANTHER" id="PTHR33886">
    <property type="entry name" value="UNSATURATED RHAMNOGALACTURONAN HYDROLASE (EUROFUNG)"/>
    <property type="match status" value="1"/>
</dbReference>
<dbReference type="AlphaFoldDB" id="A0A1E5T9A8"/>
<dbReference type="EMBL" id="MDJD01000043">
    <property type="protein sequence ID" value="OEK07970.1"/>
    <property type="molecule type" value="Genomic_DNA"/>
</dbReference>
<evidence type="ECO:0000313" key="4">
    <source>
        <dbReference type="Proteomes" id="UP000095713"/>
    </source>
</evidence>
<keyword evidence="2" id="KW-0732">Signal</keyword>
<dbReference type="STRING" id="1849968.A8C32_16035"/>
<dbReference type="InterPro" id="IPR010905">
    <property type="entry name" value="Glyco_hydro_88"/>
</dbReference>
<dbReference type="Proteomes" id="UP000095713">
    <property type="component" value="Unassembled WGS sequence"/>
</dbReference>
<feature type="chain" id="PRO_5009186166" description="Glycosyl hydrolase family 88" evidence="2">
    <location>
        <begin position="22"/>
        <end position="387"/>
    </location>
</feature>
<dbReference type="GO" id="GO:0016787">
    <property type="term" value="F:hydrolase activity"/>
    <property type="evidence" value="ECO:0007669"/>
    <property type="project" value="UniProtKB-KW"/>
</dbReference>
<accession>A0A1E5T9A8</accession>
<sequence length="387" mass="45403">MIKSKFTLLSLILISLFYNCAANKIPHTPLAKDIKAIAEKVANWQIETFEDMGKYRALPPLEKRKKWHHRNRYHDLDWTTATLYTGMYEFSKISDDKKYTKWLLDIGNRNDWKLFKRVYHADDHAVGQFYLNLYKDSKNETMIHPTQNRFDSIINSEKGQKFLWHWSDALFMSPPVWARLANITKNSKYLEFMDRQYHKTYNKLWDKEAQLFFRDKSYFDKTEKNGKHIFWSRGNGWVFGGLALIIPELPQNWEGKSFYIHLFKNIANTLKHIQREDGTWSGGLLGDEKDYPNIETSGTSFFIYGIAWGISNGILDKTSYEPVLFKAWERLSKCVNKEGMLGYVQPVGAAPGDSYKDYTEVYGSGAFLAASSEMYKYLIKYYPNKNK</sequence>
<dbReference type="InterPro" id="IPR008928">
    <property type="entry name" value="6-hairpin_glycosidase_sf"/>
</dbReference>
<gene>
    <name evidence="3" type="ORF">A8C32_16035</name>
</gene>
<feature type="signal peptide" evidence="2">
    <location>
        <begin position="1"/>
        <end position="21"/>
    </location>
</feature>
<evidence type="ECO:0000256" key="1">
    <source>
        <dbReference type="ARBA" id="ARBA00022801"/>
    </source>
</evidence>
<evidence type="ECO:0008006" key="5">
    <source>
        <dbReference type="Google" id="ProtNLM"/>
    </source>
</evidence>
<comment type="caution">
    <text evidence="3">The sequence shown here is derived from an EMBL/GenBank/DDBJ whole genome shotgun (WGS) entry which is preliminary data.</text>
</comment>
<dbReference type="InterPro" id="IPR012341">
    <property type="entry name" value="6hp_glycosidase-like_sf"/>
</dbReference>
<dbReference type="OrthoDB" id="258246at2"/>
<protein>
    <recommendedName>
        <fullName evidence="5">Glycosyl hydrolase family 88</fullName>
    </recommendedName>
</protein>
<dbReference type="PANTHER" id="PTHR33886:SF8">
    <property type="entry name" value="UNSATURATED RHAMNOGALACTURONAN HYDROLASE (EUROFUNG)"/>
    <property type="match status" value="1"/>
</dbReference>
<organism evidence="3 4">
    <name type="scientific">Flavivirga aquatica</name>
    <dbReference type="NCBI Taxonomy" id="1849968"/>
    <lineage>
        <taxon>Bacteria</taxon>
        <taxon>Pseudomonadati</taxon>
        <taxon>Bacteroidota</taxon>
        <taxon>Flavobacteriia</taxon>
        <taxon>Flavobacteriales</taxon>
        <taxon>Flavobacteriaceae</taxon>
        <taxon>Flavivirga</taxon>
    </lineage>
</organism>
<dbReference type="GO" id="GO:0005975">
    <property type="term" value="P:carbohydrate metabolic process"/>
    <property type="evidence" value="ECO:0007669"/>
    <property type="project" value="InterPro"/>
</dbReference>